<protein>
    <submittedName>
        <fullName evidence="1">Uncharacterized protein</fullName>
    </submittedName>
</protein>
<accession>A0ABP3QHM9</accession>
<dbReference type="Proteomes" id="UP001424441">
    <property type="component" value="Unassembled WGS sequence"/>
</dbReference>
<organism evidence="1 2">
    <name type="scientific">Paenochrobactrum glaciei</name>
    <dbReference type="NCBI Taxonomy" id="486407"/>
    <lineage>
        <taxon>Bacteria</taxon>
        <taxon>Pseudomonadati</taxon>
        <taxon>Pseudomonadota</taxon>
        <taxon>Alphaproteobacteria</taxon>
        <taxon>Hyphomicrobiales</taxon>
        <taxon>Brucellaceae</taxon>
        <taxon>Paenochrobactrum</taxon>
    </lineage>
</organism>
<proteinExistence type="predicted"/>
<keyword evidence="2" id="KW-1185">Reference proteome</keyword>
<dbReference type="EMBL" id="BAAADE010000001">
    <property type="protein sequence ID" value="GAA0589106.1"/>
    <property type="molecule type" value="Genomic_DNA"/>
</dbReference>
<evidence type="ECO:0000313" key="2">
    <source>
        <dbReference type="Proteomes" id="UP001424441"/>
    </source>
</evidence>
<dbReference type="RefSeq" id="WP_343799851.1">
    <property type="nucleotide sequence ID" value="NZ_BAAADE010000001.1"/>
</dbReference>
<name>A0ABP3QHM9_9HYPH</name>
<comment type="caution">
    <text evidence="1">The sequence shown here is derived from an EMBL/GenBank/DDBJ whole genome shotgun (WGS) entry which is preliminary data.</text>
</comment>
<evidence type="ECO:0000313" key="1">
    <source>
        <dbReference type="EMBL" id="GAA0589106.1"/>
    </source>
</evidence>
<sequence>MSQPATIRKSDLKRYAEVANETKVRIVIKLGDQTVTVSPDYGNSETPLIDYSKPVL</sequence>
<gene>
    <name evidence="1" type="ORF">GCM10008943_00170</name>
</gene>
<reference evidence="2" key="1">
    <citation type="journal article" date="2019" name="Int. J. Syst. Evol. Microbiol.">
        <title>The Global Catalogue of Microorganisms (GCM) 10K type strain sequencing project: providing services to taxonomists for standard genome sequencing and annotation.</title>
        <authorList>
            <consortium name="The Broad Institute Genomics Platform"/>
            <consortium name="The Broad Institute Genome Sequencing Center for Infectious Disease"/>
            <person name="Wu L."/>
            <person name="Ma J."/>
        </authorList>
    </citation>
    <scope>NUCLEOTIDE SEQUENCE [LARGE SCALE GENOMIC DNA]</scope>
    <source>
        <strain evidence="2">JCM 15115</strain>
    </source>
</reference>